<dbReference type="Proteomes" id="UP001501417">
    <property type="component" value="Unassembled WGS sequence"/>
</dbReference>
<accession>A0ABP8RMG8</accession>
<dbReference type="InterPro" id="IPR039708">
    <property type="entry name" value="MT1774/Rv1733c-like"/>
</dbReference>
<keyword evidence="1" id="KW-1133">Transmembrane helix</keyword>
<evidence type="ECO:0000256" key="1">
    <source>
        <dbReference type="SAM" id="Phobius"/>
    </source>
</evidence>
<keyword evidence="1" id="KW-0472">Membrane</keyword>
<proteinExistence type="predicted"/>
<dbReference type="RefSeq" id="WP_264039465.1">
    <property type="nucleotide sequence ID" value="NZ_BAABGF010000031.1"/>
</dbReference>
<keyword evidence="3" id="KW-1185">Reference proteome</keyword>
<sequence length="186" mass="20088">METFTWDPSRWRIARVFGRNPLLRRADRIESLVMLVALVVSLIAVPVAGVLGAVTYGARDGVYTREAHERHRVMATIVDALVEDLGVVVVQAKWPGPSGERNGPLVVTEQAKVGGTIEIWVDGDGNPVDPPTPTWLAVAEAVGVAVVTALAATMTMAALVAVVRSRLDRARDALWERDIKFLAEAS</sequence>
<name>A0ABP8RMG8_9MYCO</name>
<dbReference type="EMBL" id="BAABGF010000031">
    <property type="protein sequence ID" value="GAA4542332.1"/>
    <property type="molecule type" value="Genomic_DNA"/>
</dbReference>
<dbReference type="PANTHER" id="PTHR42305:SF1">
    <property type="entry name" value="MEMBRANE PROTEIN RV1733C-RELATED"/>
    <property type="match status" value="1"/>
</dbReference>
<feature type="transmembrane region" description="Helical" evidence="1">
    <location>
        <begin position="135"/>
        <end position="163"/>
    </location>
</feature>
<evidence type="ECO:0000313" key="2">
    <source>
        <dbReference type="EMBL" id="GAA4542332.1"/>
    </source>
</evidence>
<reference evidence="3" key="1">
    <citation type="journal article" date="2019" name="Int. J. Syst. Evol. Microbiol.">
        <title>The Global Catalogue of Microorganisms (GCM) 10K type strain sequencing project: providing services to taxonomists for standard genome sequencing and annotation.</title>
        <authorList>
            <consortium name="The Broad Institute Genomics Platform"/>
            <consortium name="The Broad Institute Genome Sequencing Center for Infectious Disease"/>
            <person name="Wu L."/>
            <person name="Ma J."/>
        </authorList>
    </citation>
    <scope>NUCLEOTIDE SEQUENCE [LARGE SCALE GENOMIC DNA]</scope>
    <source>
        <strain evidence="3">JCM 17782</strain>
    </source>
</reference>
<keyword evidence="1" id="KW-0812">Transmembrane</keyword>
<organism evidence="2 3">
    <name type="scientific">Mycobacterium paraffinicum</name>
    <dbReference type="NCBI Taxonomy" id="53378"/>
    <lineage>
        <taxon>Bacteria</taxon>
        <taxon>Bacillati</taxon>
        <taxon>Actinomycetota</taxon>
        <taxon>Actinomycetes</taxon>
        <taxon>Mycobacteriales</taxon>
        <taxon>Mycobacteriaceae</taxon>
        <taxon>Mycobacterium</taxon>
    </lineage>
</organism>
<protein>
    <submittedName>
        <fullName evidence="2">Membrane protein</fullName>
    </submittedName>
</protein>
<feature type="transmembrane region" description="Helical" evidence="1">
    <location>
        <begin position="32"/>
        <end position="56"/>
    </location>
</feature>
<evidence type="ECO:0000313" key="3">
    <source>
        <dbReference type="Proteomes" id="UP001501417"/>
    </source>
</evidence>
<comment type="caution">
    <text evidence="2">The sequence shown here is derived from an EMBL/GenBank/DDBJ whole genome shotgun (WGS) entry which is preliminary data.</text>
</comment>
<dbReference type="PANTHER" id="PTHR42305">
    <property type="entry name" value="MEMBRANE PROTEIN RV1733C-RELATED"/>
    <property type="match status" value="1"/>
</dbReference>
<gene>
    <name evidence="2" type="ORF">GCM10023161_26000</name>
</gene>